<dbReference type="EMBL" id="BORT01000003">
    <property type="protein sequence ID" value="GIO46266.1"/>
    <property type="molecule type" value="Genomic_DNA"/>
</dbReference>
<sequence length="290" mass="33540">MDTNNGITVASSKGKFNINKTNSVIYKNSTYITFEKLLQITGYSGKYVGEYTTVYLWDNYGHYQETVKIINNLKTVPDSVRWYMGSKVYLYQTNQFGWVINMSSSGLITDVEIQLVNSKIVHETIFENVPSTFCHILQYNLFTKEAFKNEYVWANKKALPSSTPLYNIERIKILSLSIKDGNAVIQARRASNQKVTFKIPINGYPNGVIYDHFYTQDPKKEHPNWTDRIWNLIAQQKIAIGMTPDQVLMSWGGPNDINTYTSSYSSFEQWVYGNTYLHFYNGRLDSWATY</sequence>
<dbReference type="AlphaFoldDB" id="A0A919Y7A4"/>
<gene>
    <name evidence="1" type="ORF">J34TS1_10310</name>
</gene>
<reference evidence="1 2" key="1">
    <citation type="submission" date="2021-03" db="EMBL/GenBank/DDBJ databases">
        <title>Antimicrobial resistance genes in bacteria isolated from Japanese honey, and their potential for conferring macrolide and lincosamide resistance in the American foulbrood pathogen Paenibacillus larvae.</title>
        <authorList>
            <person name="Okamoto M."/>
            <person name="Kumagai M."/>
            <person name="Kanamori H."/>
            <person name="Takamatsu D."/>
        </authorList>
    </citation>
    <scope>NUCLEOTIDE SEQUENCE [LARGE SCALE GENOMIC DNA]</scope>
    <source>
        <strain evidence="1 2">J34TS1</strain>
    </source>
</reference>
<proteinExistence type="predicted"/>
<evidence type="ECO:0000313" key="1">
    <source>
        <dbReference type="EMBL" id="GIO46266.1"/>
    </source>
</evidence>
<accession>A0A919Y7A4</accession>
<name>A0A919Y7A4_9BACL</name>
<keyword evidence="2" id="KW-1185">Reference proteome</keyword>
<comment type="caution">
    <text evidence="1">The sequence shown here is derived from an EMBL/GenBank/DDBJ whole genome shotgun (WGS) entry which is preliminary data.</text>
</comment>
<dbReference type="Proteomes" id="UP000682811">
    <property type="component" value="Unassembled WGS sequence"/>
</dbReference>
<evidence type="ECO:0000313" key="2">
    <source>
        <dbReference type="Proteomes" id="UP000682811"/>
    </source>
</evidence>
<protein>
    <submittedName>
        <fullName evidence="1">Uncharacterized protein</fullName>
    </submittedName>
</protein>
<organism evidence="1 2">
    <name type="scientific">Paenibacillus azoreducens</name>
    <dbReference type="NCBI Taxonomy" id="116718"/>
    <lineage>
        <taxon>Bacteria</taxon>
        <taxon>Bacillati</taxon>
        <taxon>Bacillota</taxon>
        <taxon>Bacilli</taxon>
        <taxon>Bacillales</taxon>
        <taxon>Paenibacillaceae</taxon>
        <taxon>Paenibacillus</taxon>
    </lineage>
</organism>